<dbReference type="Pfam" id="PF20102">
    <property type="entry name" value="DUF6492"/>
    <property type="match status" value="1"/>
</dbReference>
<dbReference type="InterPro" id="IPR045499">
    <property type="entry name" value="DUF6492"/>
</dbReference>
<dbReference type="RefSeq" id="WP_316702979.1">
    <property type="nucleotide sequence ID" value="NZ_CP136336.1"/>
</dbReference>
<evidence type="ECO:0000313" key="1">
    <source>
        <dbReference type="EMBL" id="WOB10082.1"/>
    </source>
</evidence>
<organism evidence="1 2">
    <name type="scientific">Piscinibacter gummiphilus</name>
    <dbReference type="NCBI Taxonomy" id="946333"/>
    <lineage>
        <taxon>Bacteria</taxon>
        <taxon>Pseudomonadati</taxon>
        <taxon>Pseudomonadota</taxon>
        <taxon>Betaproteobacteria</taxon>
        <taxon>Burkholderiales</taxon>
        <taxon>Sphaerotilaceae</taxon>
        <taxon>Piscinibacter</taxon>
    </lineage>
</organism>
<gene>
    <name evidence="1" type="ORF">RXV79_08435</name>
</gene>
<keyword evidence="2" id="KW-1185">Reference proteome</keyword>
<evidence type="ECO:0000313" key="2">
    <source>
        <dbReference type="Proteomes" id="UP001303946"/>
    </source>
</evidence>
<name>A0ABZ0CYP4_9BURK</name>
<protein>
    <submittedName>
        <fullName evidence="1">DUF6492 family protein</fullName>
    </submittedName>
</protein>
<dbReference type="EMBL" id="CP136336">
    <property type="protein sequence ID" value="WOB10082.1"/>
    <property type="molecule type" value="Genomic_DNA"/>
</dbReference>
<proteinExistence type="predicted"/>
<dbReference type="Proteomes" id="UP001303946">
    <property type="component" value="Chromosome"/>
</dbReference>
<accession>A0ABZ0CYP4</accession>
<reference evidence="1 2" key="1">
    <citation type="submission" date="2023-10" db="EMBL/GenBank/DDBJ databases">
        <title>Bacteria for the degradation of biodegradable plastic PBAT(Polybutylene adipate terephthalate).</title>
        <authorList>
            <person name="Weon H.-Y."/>
            <person name="Yeon J."/>
        </authorList>
    </citation>
    <scope>NUCLEOTIDE SEQUENCE [LARGE SCALE GENOMIC DNA]</scope>
    <source>
        <strain evidence="1 2">SBD 7-3</strain>
    </source>
</reference>
<sequence>MALDFPIVCKTYRGDLRRAQRLLASLAPHNREQLPVVLIVPSDDLALFRSTLPAGACEFVTDEAVVAAHPKAADHGLLARYKTTPGSKAQQVVKSEAWRLLGCDAYLCTDADTVFLRPFGRADFLAPEGHPYSHMHESKEYRQLASSRGYPKVEADFRRESAQLKAIFGRTGPDYDFGPTPVPWSAKVWSDLYEQRLAPKNQTLWDAIEQMPSELRWYGESLLAYRSIPLSPIEPLFRVYHHDWHFNALRRLGETEANLVERFIGAVYQSNWQYEMDEAGARSASSRAVRRVKRWLRQFRR</sequence>